<evidence type="ECO:0000256" key="2">
    <source>
        <dbReference type="ARBA" id="ARBA00012595"/>
    </source>
</evidence>
<dbReference type="EC" id="3.2.1.1" evidence="2"/>
<evidence type="ECO:0000256" key="5">
    <source>
        <dbReference type="SAM" id="MobiDB-lite"/>
    </source>
</evidence>
<dbReference type="SUPFAM" id="SSF49452">
    <property type="entry name" value="Starch-binding domain-like"/>
    <property type="match status" value="3"/>
</dbReference>
<dbReference type="InterPro" id="IPR051417">
    <property type="entry name" value="SDr/BOS_complex"/>
</dbReference>
<dbReference type="InterPro" id="IPR013783">
    <property type="entry name" value="Ig-like_fold"/>
</dbReference>
<dbReference type="InterPro" id="IPR013784">
    <property type="entry name" value="Carb-bd-like_fold"/>
</dbReference>
<evidence type="ECO:0000256" key="4">
    <source>
        <dbReference type="ARBA" id="ARBA00030238"/>
    </source>
</evidence>
<evidence type="ECO:0000256" key="1">
    <source>
        <dbReference type="ARBA" id="ARBA00000548"/>
    </source>
</evidence>
<keyword evidence="3" id="KW-0732">Signal</keyword>
<proteinExistence type="predicted"/>
<evidence type="ECO:0000313" key="6">
    <source>
        <dbReference type="EMBL" id="UUI72240.1"/>
    </source>
</evidence>
<dbReference type="PANTHER" id="PTHR23303">
    <property type="entry name" value="CARBOXYPEPTIDASE REGULATORY REGION-CONTAINING"/>
    <property type="match status" value="1"/>
</dbReference>
<comment type="catalytic activity">
    <reaction evidence="1">
        <text>Endohydrolysis of (1-&gt;4)-alpha-D-glucosidic linkages in polysaccharides containing three or more (1-&gt;4)-alpha-linked D-glucose units.</text>
        <dbReference type="EC" id="3.2.1.1"/>
    </reaction>
</comment>
<evidence type="ECO:0000256" key="3">
    <source>
        <dbReference type="ARBA" id="ARBA00022729"/>
    </source>
</evidence>
<dbReference type="Gene3D" id="2.60.40.10">
    <property type="entry name" value="Immunoglobulins"/>
    <property type="match status" value="2"/>
</dbReference>
<sequence>MACLPLGTSTLGGRVTDEGGTPAQGVTVRVRSTVTGEATASTDGDGWWAVGSLPGGSYRVSFDAWQQGFVSEWWDDAPDSVTATVVTLAEGESVRDLQTRLARTATLSGRVVAPGGTVPTGTSVMVDDATGSGTYGYSPVGADGTYQVDGLDPGSYVIRVVPGAGSSWGPTYYPDARGPATATPVAVAAGQRLDGLDVTLQTSVGITGTVTLPSGTDPSQVRVVATPLDDPRLWVRAAGVAADGTYRVTDVFPGSYTVRVEDAGANPPITTRYYPDSPTADGARPVVVVDGADTTGIDITAVAASRVTGVVTGASGPLQWVEVMLEPVRGGAGVGPTFTDAQGAFSFAGLPAGEYRVRFTVPTDGRNRTLYFRAPSGTVSQVRAASVVKVGSGATVEVRARVKGRS</sequence>
<keyword evidence="7" id="KW-1185">Reference proteome</keyword>
<dbReference type="RefSeq" id="WP_256769405.1">
    <property type="nucleotide sequence ID" value="NZ_CP101987.1"/>
</dbReference>
<evidence type="ECO:0000313" key="7">
    <source>
        <dbReference type="Proteomes" id="UP001316384"/>
    </source>
</evidence>
<reference evidence="6 7" key="1">
    <citation type="submission" date="2022-07" db="EMBL/GenBank/DDBJ databases">
        <title>Novel species in genus cellulomonas.</title>
        <authorList>
            <person name="Ye L."/>
        </authorList>
    </citation>
    <scope>NUCLEOTIDE SEQUENCE [LARGE SCALE GENOMIC DNA]</scope>
    <source>
        <strain evidence="7">zg-B89</strain>
    </source>
</reference>
<dbReference type="PANTHER" id="PTHR23303:SF14">
    <property type="entry name" value="BOS COMPLEX SUBUNIT NOMO1-RELATED"/>
    <property type="match status" value="1"/>
</dbReference>
<protein>
    <recommendedName>
        <fullName evidence="2">alpha-amylase</fullName>
        <ecNumber evidence="2">3.2.1.1</ecNumber>
    </recommendedName>
    <alternativeName>
        <fullName evidence="4">1,4-alpha-D-glucan glucanohydrolase</fullName>
    </alternativeName>
</protein>
<gene>
    <name evidence="6" type="ORF">NP048_01870</name>
</gene>
<organism evidence="6 7">
    <name type="scientific">Cellulomonas xiejunii</name>
    <dbReference type="NCBI Taxonomy" id="2968083"/>
    <lineage>
        <taxon>Bacteria</taxon>
        <taxon>Bacillati</taxon>
        <taxon>Actinomycetota</taxon>
        <taxon>Actinomycetes</taxon>
        <taxon>Micrococcales</taxon>
        <taxon>Cellulomonadaceae</taxon>
        <taxon>Cellulomonas</taxon>
    </lineage>
</organism>
<dbReference type="Proteomes" id="UP001316384">
    <property type="component" value="Chromosome"/>
</dbReference>
<dbReference type="SUPFAM" id="SSF117074">
    <property type="entry name" value="Hypothetical protein PA1324"/>
    <property type="match status" value="1"/>
</dbReference>
<dbReference type="EMBL" id="CP101987">
    <property type="protein sequence ID" value="UUI72240.1"/>
    <property type="molecule type" value="Genomic_DNA"/>
</dbReference>
<name>A0ABY5KR19_9CELL</name>
<accession>A0ABY5KR19</accession>
<feature type="region of interest" description="Disordered" evidence="5">
    <location>
        <begin position="1"/>
        <end position="23"/>
    </location>
</feature>
<dbReference type="Pfam" id="PF13620">
    <property type="entry name" value="CarboxypepD_reg"/>
    <property type="match status" value="2"/>
</dbReference>